<dbReference type="SUPFAM" id="SSF53474">
    <property type="entry name" value="alpha/beta-Hydrolases"/>
    <property type="match status" value="1"/>
</dbReference>
<evidence type="ECO:0000256" key="2">
    <source>
        <dbReference type="ARBA" id="ARBA00022801"/>
    </source>
</evidence>
<dbReference type="GO" id="GO:0016787">
    <property type="term" value="F:hydrolase activity"/>
    <property type="evidence" value="ECO:0007669"/>
    <property type="project" value="UniProtKB-KW"/>
</dbReference>
<dbReference type="Gene3D" id="3.40.50.1820">
    <property type="entry name" value="alpha/beta hydrolase"/>
    <property type="match status" value="1"/>
</dbReference>
<dbReference type="InterPro" id="IPR029058">
    <property type="entry name" value="AB_hydrolase_fold"/>
</dbReference>
<evidence type="ECO:0000256" key="1">
    <source>
        <dbReference type="ARBA" id="ARBA00005622"/>
    </source>
</evidence>
<protein>
    <submittedName>
        <fullName evidence="4">Alpha/beta hydrolase</fullName>
    </submittedName>
</protein>
<keyword evidence="2 4" id="KW-0378">Hydrolase</keyword>
<feature type="chain" id="PRO_5047049828" evidence="3">
    <location>
        <begin position="24"/>
        <end position="283"/>
    </location>
</feature>
<comment type="caution">
    <text evidence="4">The sequence shown here is derived from an EMBL/GenBank/DDBJ whole genome shotgun (WGS) entry which is preliminary data.</text>
</comment>
<comment type="similarity">
    <text evidence="1">Belongs to the esterase D family.</text>
</comment>
<name>A0ABP7UJS5_9BACT</name>
<dbReference type="PANTHER" id="PTHR40841:SF2">
    <property type="entry name" value="SIDEROPHORE-DEGRADING ESTERASE (EUROFUNG)"/>
    <property type="match status" value="1"/>
</dbReference>
<reference evidence="5" key="1">
    <citation type="journal article" date="2019" name="Int. J. Syst. Evol. Microbiol.">
        <title>The Global Catalogue of Microorganisms (GCM) 10K type strain sequencing project: providing services to taxonomists for standard genome sequencing and annotation.</title>
        <authorList>
            <consortium name="The Broad Institute Genomics Platform"/>
            <consortium name="The Broad Institute Genome Sequencing Center for Infectious Disease"/>
            <person name="Wu L."/>
            <person name="Ma J."/>
        </authorList>
    </citation>
    <scope>NUCLEOTIDE SEQUENCE [LARGE SCALE GENOMIC DNA]</scope>
    <source>
        <strain evidence="5">JCM 17225</strain>
    </source>
</reference>
<dbReference type="Pfam" id="PF00756">
    <property type="entry name" value="Esterase"/>
    <property type="match status" value="1"/>
</dbReference>
<evidence type="ECO:0000313" key="5">
    <source>
        <dbReference type="Proteomes" id="UP001501469"/>
    </source>
</evidence>
<dbReference type="InterPro" id="IPR000801">
    <property type="entry name" value="Esterase-like"/>
</dbReference>
<dbReference type="InterPro" id="IPR052558">
    <property type="entry name" value="Siderophore_Hydrolase_D"/>
</dbReference>
<accession>A0ABP7UJS5</accession>
<dbReference type="EMBL" id="BAABDK010000026">
    <property type="protein sequence ID" value="GAA4045404.1"/>
    <property type="molecule type" value="Genomic_DNA"/>
</dbReference>
<organism evidence="4 5">
    <name type="scientific">Hymenobacter glaciei</name>
    <dbReference type="NCBI Taxonomy" id="877209"/>
    <lineage>
        <taxon>Bacteria</taxon>
        <taxon>Pseudomonadati</taxon>
        <taxon>Bacteroidota</taxon>
        <taxon>Cytophagia</taxon>
        <taxon>Cytophagales</taxon>
        <taxon>Hymenobacteraceae</taxon>
        <taxon>Hymenobacter</taxon>
    </lineage>
</organism>
<proteinExistence type="inferred from homology"/>
<keyword evidence="3" id="KW-0732">Signal</keyword>
<dbReference type="PANTHER" id="PTHR40841">
    <property type="entry name" value="SIDEROPHORE TRIACETYLFUSARININE C ESTERASE"/>
    <property type="match status" value="1"/>
</dbReference>
<feature type="signal peptide" evidence="3">
    <location>
        <begin position="1"/>
        <end position="23"/>
    </location>
</feature>
<sequence length="283" mass="30665">MRYLRIVLAAVALAWAGAEGVHAQAPSATSAAAPLGIGQTFTLESQALGEKRRINVYLPTAYTDSATVRLPVLYMPDGGIAEDFLHVAGLMQVLTGNGTMRPFILVGIENTQRRRDLTGPTTVAEDKKIAPKVGGSAAYRQFIREELMPQVKQRYRTTAETAIVGESLAGLFVVETLVLEPKLFNTYIAFDPSLWWNNGQLAAQGIKLVGAAGRPATTVYLATSSQGELKTTRQLVEAGGTEVARTGAWHYEPMPEETHATIYHPAALRAFRAVFKPQAKGKR</sequence>
<evidence type="ECO:0000313" key="4">
    <source>
        <dbReference type="EMBL" id="GAA4045404.1"/>
    </source>
</evidence>
<evidence type="ECO:0000256" key="3">
    <source>
        <dbReference type="SAM" id="SignalP"/>
    </source>
</evidence>
<dbReference type="RefSeq" id="WP_345056935.1">
    <property type="nucleotide sequence ID" value="NZ_BAABDK010000026.1"/>
</dbReference>
<keyword evidence="5" id="KW-1185">Reference proteome</keyword>
<gene>
    <name evidence="4" type="ORF">GCM10022409_34310</name>
</gene>
<dbReference type="Proteomes" id="UP001501469">
    <property type="component" value="Unassembled WGS sequence"/>
</dbReference>